<reference evidence="1" key="1">
    <citation type="submission" date="2020-11" db="EMBL/GenBank/DDBJ databases">
        <title>Adaptations for nitrogen fixation in a non-lichenized fungal sporocarp promotes dispersal by wood-feeding termites.</title>
        <authorList>
            <consortium name="DOE Joint Genome Institute"/>
            <person name="Koch R.A."/>
            <person name="Yoon G."/>
            <person name="Arayal U."/>
            <person name="Lail K."/>
            <person name="Amirebrahimi M."/>
            <person name="Labutti K."/>
            <person name="Lipzen A."/>
            <person name="Riley R."/>
            <person name="Barry K."/>
            <person name="Henrissat B."/>
            <person name="Grigoriev I.V."/>
            <person name="Herr J.R."/>
            <person name="Aime M.C."/>
        </authorList>
    </citation>
    <scope>NUCLEOTIDE SEQUENCE</scope>
    <source>
        <strain evidence="1">MCA 3950</strain>
    </source>
</reference>
<proteinExistence type="predicted"/>
<evidence type="ECO:0000313" key="1">
    <source>
        <dbReference type="EMBL" id="KAG7442652.1"/>
    </source>
</evidence>
<dbReference type="GeneID" id="66109338"/>
<gene>
    <name evidence="1" type="ORF">BT62DRAFT_935954</name>
</gene>
<dbReference type="OrthoDB" id="5076166at2759"/>
<accession>A0A9P7VL61</accession>
<sequence length="64" mass="7326">MESHVWRYIVRVRAPLGEDRFLVSDPRALQYIYQTSEHGFIKSPDHKEIGGLITGPGILFVEVT</sequence>
<organism evidence="1 2">
    <name type="scientific">Guyanagaster necrorhizus</name>
    <dbReference type="NCBI Taxonomy" id="856835"/>
    <lineage>
        <taxon>Eukaryota</taxon>
        <taxon>Fungi</taxon>
        <taxon>Dikarya</taxon>
        <taxon>Basidiomycota</taxon>
        <taxon>Agaricomycotina</taxon>
        <taxon>Agaricomycetes</taxon>
        <taxon>Agaricomycetidae</taxon>
        <taxon>Agaricales</taxon>
        <taxon>Marasmiineae</taxon>
        <taxon>Physalacriaceae</taxon>
        <taxon>Guyanagaster</taxon>
    </lineage>
</organism>
<dbReference type="EMBL" id="MU250550">
    <property type="protein sequence ID" value="KAG7442652.1"/>
    <property type="molecule type" value="Genomic_DNA"/>
</dbReference>
<comment type="caution">
    <text evidence="1">The sequence shown here is derived from an EMBL/GenBank/DDBJ whole genome shotgun (WGS) entry which is preliminary data.</text>
</comment>
<dbReference type="Proteomes" id="UP000812287">
    <property type="component" value="Unassembled WGS sequence"/>
</dbReference>
<keyword evidence="2" id="KW-1185">Reference proteome</keyword>
<evidence type="ECO:0000313" key="2">
    <source>
        <dbReference type="Proteomes" id="UP000812287"/>
    </source>
</evidence>
<protein>
    <submittedName>
        <fullName evidence="1">Uncharacterized protein</fullName>
    </submittedName>
</protein>
<name>A0A9P7VL61_9AGAR</name>
<dbReference type="RefSeq" id="XP_043036152.1">
    <property type="nucleotide sequence ID" value="XM_043187041.1"/>
</dbReference>
<dbReference type="AlphaFoldDB" id="A0A9P7VL61"/>